<evidence type="ECO:0000256" key="1">
    <source>
        <dbReference type="ARBA" id="ARBA00004442"/>
    </source>
</evidence>
<evidence type="ECO:0000256" key="2">
    <source>
        <dbReference type="ARBA" id="ARBA00007613"/>
    </source>
</evidence>
<dbReference type="InterPro" id="IPR003423">
    <property type="entry name" value="OMP_efflux"/>
</dbReference>
<dbReference type="Proteomes" id="UP000323522">
    <property type="component" value="Plasmid pSna507_unt12"/>
</dbReference>
<evidence type="ECO:0000256" key="4">
    <source>
        <dbReference type="ARBA" id="ARBA00022452"/>
    </source>
</evidence>
<dbReference type="SUPFAM" id="SSF56954">
    <property type="entry name" value="Outer membrane efflux proteins (OEP)"/>
    <property type="match status" value="1"/>
</dbReference>
<reference evidence="8 9" key="1">
    <citation type="submission" date="2019-02" db="EMBL/GenBank/DDBJ databases">
        <title>Complete Genome Sequence and Methylome Analysis of Sphaerotilus natans subsp. sulfidivorans D-507.</title>
        <authorList>
            <person name="Fomenkov A."/>
            <person name="Gridneva E."/>
            <person name="Smolyakov D."/>
            <person name="Dubinina G."/>
            <person name="Vincze T."/>
            <person name="Grabovich M."/>
            <person name="Roberts R.J."/>
        </authorList>
    </citation>
    <scope>NUCLEOTIDE SEQUENCE [LARGE SCALE GENOMIC DNA]</scope>
    <source>
        <strain evidence="8 9">D-507</strain>
        <plasmid evidence="9">psna507_unt12</plasmid>
    </source>
</reference>
<comment type="similarity">
    <text evidence="2">Belongs to the outer membrane factor (OMF) (TC 1.B.17) family.</text>
</comment>
<dbReference type="GO" id="GO:0009279">
    <property type="term" value="C:cell outer membrane"/>
    <property type="evidence" value="ECO:0007669"/>
    <property type="project" value="UniProtKB-SubCell"/>
</dbReference>
<dbReference type="RefSeq" id="WP_149505453.1">
    <property type="nucleotide sequence ID" value="NZ_CP035709.1"/>
</dbReference>
<gene>
    <name evidence="8" type="ORF">EWH46_18350</name>
</gene>
<evidence type="ECO:0000313" key="8">
    <source>
        <dbReference type="EMBL" id="QEN02831.1"/>
    </source>
</evidence>
<organism evidence="8 9">
    <name type="scientific">Sphaerotilus sulfidivorans</name>
    <dbReference type="NCBI Taxonomy" id="639200"/>
    <lineage>
        <taxon>Bacteria</taxon>
        <taxon>Pseudomonadati</taxon>
        <taxon>Pseudomonadota</taxon>
        <taxon>Betaproteobacteria</taxon>
        <taxon>Burkholderiales</taxon>
        <taxon>Sphaerotilaceae</taxon>
        <taxon>Sphaerotilus</taxon>
    </lineage>
</organism>
<dbReference type="AlphaFoldDB" id="A0A5C1Q5F8"/>
<proteinExistence type="inferred from homology"/>
<dbReference type="GO" id="GO:1990281">
    <property type="term" value="C:efflux pump complex"/>
    <property type="evidence" value="ECO:0007669"/>
    <property type="project" value="TreeGrafter"/>
</dbReference>
<keyword evidence="8" id="KW-0614">Plasmid</keyword>
<evidence type="ECO:0000313" key="9">
    <source>
        <dbReference type="Proteomes" id="UP000323522"/>
    </source>
</evidence>
<dbReference type="PANTHER" id="PTHR30026:SF20">
    <property type="entry name" value="OUTER MEMBRANE PROTEIN TOLC"/>
    <property type="match status" value="1"/>
</dbReference>
<dbReference type="OrthoDB" id="9769048at2"/>
<dbReference type="InterPro" id="IPR051906">
    <property type="entry name" value="TolC-like"/>
</dbReference>
<dbReference type="GO" id="GO:0015288">
    <property type="term" value="F:porin activity"/>
    <property type="evidence" value="ECO:0007669"/>
    <property type="project" value="TreeGrafter"/>
</dbReference>
<dbReference type="PANTHER" id="PTHR30026">
    <property type="entry name" value="OUTER MEMBRANE PROTEIN TOLC"/>
    <property type="match status" value="1"/>
</dbReference>
<protein>
    <submittedName>
        <fullName evidence="8">TolC family protein</fullName>
    </submittedName>
</protein>
<dbReference type="Pfam" id="PF02321">
    <property type="entry name" value="OEP"/>
    <property type="match status" value="1"/>
</dbReference>
<keyword evidence="7" id="KW-0998">Cell outer membrane</keyword>
<keyword evidence="4" id="KW-1134">Transmembrane beta strand</keyword>
<keyword evidence="5" id="KW-0812">Transmembrane</keyword>
<evidence type="ECO:0000256" key="5">
    <source>
        <dbReference type="ARBA" id="ARBA00022692"/>
    </source>
</evidence>
<dbReference type="EMBL" id="CP035709">
    <property type="protein sequence ID" value="QEN02831.1"/>
    <property type="molecule type" value="Genomic_DNA"/>
</dbReference>
<keyword evidence="3" id="KW-0813">Transport</keyword>
<dbReference type="Gene3D" id="1.20.1600.10">
    <property type="entry name" value="Outer membrane efflux proteins (OEP)"/>
    <property type="match status" value="1"/>
</dbReference>
<sequence>MFHPPWPHGARRVPVRCRLTALLILGAAWAPLASHAQPALTLDQALQLAQDRSRQLPAQEAAATAAREMAVAAGQRPDPTLKVGLGNLPLDGPDRLSLTRDSMTMRSVGLMQEITRGDKLAARSARFDREADAADAARVVALAHLRRDTAMAWLDRHFQERLRELLQSQRVEAGLQIEAADAAYRGGRGAQADVFAARSAAALIDDRLRLAAQQVEAATVRLARWVGPDAQQPLGERPPLTAVPAAVHDLDTHPDQHPEIALLMRQQAIAQADADLAQRSRRPDWNVELMLGQRGPAYSTMVSVGVSIPLQIDLRNRQDRELSARLALVEQARAQREDATREHLTETRLRFLAWQGNQARLAHYDRTLLPLAAERTQATLTAYRGGSGSLDAVLDARRLEIDTRIDRLRLDMETAGLWAQLHYLTPADPAERRAAAIPTTTDQ</sequence>
<accession>A0A5C1Q5F8</accession>
<dbReference type="KEGG" id="snn:EWH46_18350"/>
<name>A0A5C1Q5F8_9BURK</name>
<evidence type="ECO:0000256" key="3">
    <source>
        <dbReference type="ARBA" id="ARBA00022448"/>
    </source>
</evidence>
<evidence type="ECO:0000256" key="6">
    <source>
        <dbReference type="ARBA" id="ARBA00023136"/>
    </source>
</evidence>
<comment type="subcellular location">
    <subcellularLocation>
        <location evidence="1">Cell outer membrane</location>
    </subcellularLocation>
</comment>
<evidence type="ECO:0000256" key="7">
    <source>
        <dbReference type="ARBA" id="ARBA00023237"/>
    </source>
</evidence>
<keyword evidence="6" id="KW-0472">Membrane</keyword>
<geneLocation type="plasmid" evidence="9">
    <name>psna507_unt12</name>
</geneLocation>
<dbReference type="GO" id="GO:0015562">
    <property type="term" value="F:efflux transmembrane transporter activity"/>
    <property type="evidence" value="ECO:0007669"/>
    <property type="project" value="InterPro"/>
</dbReference>